<dbReference type="PROSITE" id="PS50294">
    <property type="entry name" value="WD_REPEATS_REGION"/>
    <property type="match status" value="1"/>
</dbReference>
<evidence type="ECO:0000256" key="3">
    <source>
        <dbReference type="ARBA" id="ARBA00022737"/>
    </source>
</evidence>
<dbReference type="InterPro" id="IPR001680">
    <property type="entry name" value="WD40_rpt"/>
</dbReference>
<comment type="caution">
    <text evidence="7">The sequence shown here is derived from an EMBL/GenBank/DDBJ whole genome shotgun (WGS) entry which is preliminary data.</text>
</comment>
<feature type="region of interest" description="Disordered" evidence="6">
    <location>
        <begin position="387"/>
        <end position="444"/>
    </location>
</feature>
<evidence type="ECO:0000256" key="2">
    <source>
        <dbReference type="ARBA" id="ARBA00022574"/>
    </source>
</evidence>
<keyword evidence="4" id="KW-0539">Nucleus</keyword>
<keyword evidence="2 5" id="KW-0853">WD repeat</keyword>
<dbReference type="SMART" id="SM00320">
    <property type="entry name" value="WD40"/>
    <property type="match status" value="4"/>
</dbReference>
<reference evidence="7 8" key="1">
    <citation type="submission" date="2021-06" db="EMBL/GenBank/DDBJ databases">
        <title>Caerostris darwini draft genome.</title>
        <authorList>
            <person name="Kono N."/>
            <person name="Arakawa K."/>
        </authorList>
    </citation>
    <scope>NUCLEOTIDE SEQUENCE [LARGE SCALE GENOMIC DNA]</scope>
</reference>
<dbReference type="InterPro" id="IPR015943">
    <property type="entry name" value="WD40/YVTN_repeat-like_dom_sf"/>
</dbReference>
<comment type="subcellular location">
    <subcellularLocation>
        <location evidence="1">Nucleus</location>
    </subcellularLocation>
</comment>
<evidence type="ECO:0000313" key="7">
    <source>
        <dbReference type="EMBL" id="GIY33862.1"/>
    </source>
</evidence>
<organism evidence="7 8">
    <name type="scientific">Caerostris darwini</name>
    <dbReference type="NCBI Taxonomy" id="1538125"/>
    <lineage>
        <taxon>Eukaryota</taxon>
        <taxon>Metazoa</taxon>
        <taxon>Ecdysozoa</taxon>
        <taxon>Arthropoda</taxon>
        <taxon>Chelicerata</taxon>
        <taxon>Arachnida</taxon>
        <taxon>Araneae</taxon>
        <taxon>Araneomorphae</taxon>
        <taxon>Entelegynae</taxon>
        <taxon>Araneoidea</taxon>
        <taxon>Araneidae</taxon>
        <taxon>Caerostris</taxon>
    </lineage>
</organism>
<feature type="repeat" description="WD" evidence="5">
    <location>
        <begin position="105"/>
        <end position="146"/>
    </location>
</feature>
<dbReference type="EMBL" id="BPLQ01007992">
    <property type="protein sequence ID" value="GIY33862.1"/>
    <property type="molecule type" value="Genomic_DNA"/>
</dbReference>
<dbReference type="PROSITE" id="PS00678">
    <property type="entry name" value="WD_REPEATS_1"/>
    <property type="match status" value="1"/>
</dbReference>
<feature type="compositionally biased region" description="Basic and acidic residues" evidence="6">
    <location>
        <begin position="403"/>
        <end position="424"/>
    </location>
</feature>
<name>A0AAV4SK23_9ARAC</name>
<dbReference type="Proteomes" id="UP001054837">
    <property type="component" value="Unassembled WGS sequence"/>
</dbReference>
<keyword evidence="3" id="KW-0677">Repeat</keyword>
<dbReference type="InterPro" id="IPR019775">
    <property type="entry name" value="WD40_repeat_CS"/>
</dbReference>
<gene>
    <name evidence="7" type="primary">Wdr43</name>
    <name evidence="7" type="ORF">CDAR_431401</name>
</gene>
<dbReference type="PANTHER" id="PTHR44267">
    <property type="entry name" value="WD REPEAT-CONTAINING PROTEIN 43"/>
    <property type="match status" value="1"/>
</dbReference>
<dbReference type="Pfam" id="PF00400">
    <property type="entry name" value="WD40"/>
    <property type="match status" value="1"/>
</dbReference>
<accession>A0AAV4SK23</accession>
<dbReference type="Gene3D" id="2.130.10.10">
    <property type="entry name" value="YVTN repeat-like/Quinoprotein amine dehydrogenase"/>
    <property type="match status" value="1"/>
</dbReference>
<dbReference type="SUPFAM" id="SSF50978">
    <property type="entry name" value="WD40 repeat-like"/>
    <property type="match status" value="1"/>
</dbReference>
<evidence type="ECO:0000256" key="5">
    <source>
        <dbReference type="PROSITE-ProRule" id="PRU00221"/>
    </source>
</evidence>
<protein>
    <submittedName>
        <fullName evidence="7">WD repeat-containing protein 43</fullName>
    </submittedName>
</protein>
<sequence length="594" mass="67770">MNIRKKSNFSVNGEYFALSNEDGSLKIFETSTNTVKRECILNSSTNYRCSSLIWGPTKHEVNLAERKKIEDDQGFTNAQYLIIGTEEGHILLYDFIEEKFFNHFITSHSDAVNDLFWHSSSSRLFSCSTDKSIGIWDITSTKIQSKWEADNEPLNSICVIDNENLLAASTSITWWNIKEQTIIKKFDGHNSEIFALLPVISTDVSSNSYFLSAAVGDSKINAWHLNVENSKHSVASFNIRGDLESLDVTRNFSKNKPMYLSAIIKEGPLLLFKHVLNGRPKKNLEPQKTLHILSNTADSTKPSITPIVASRFSEDLTFCTIAYGNYENPIFEKVKIDDFPKTLTLCREKPLLSEETATLISEVKMYNKLGEYISANGTLILNSKLSTPKKKKQKDPDLNTPCKETEESVSENEKIQSPIHRREPSSSPNVKKKRKSKQSVSPERNVEVFTEESCISNPSNVIDNLSRCLQTEDKTLLNMVLKCDDEELIESSVKKIPENKLKFILQGIYNIVTNQQNRLYSKKWLKKILSIHLRHIMQSDDLKETIDLIENYFNQQRFDEKAKLLLQLESVLSLLIQNEDSDTTDSDTDKEMET</sequence>
<dbReference type="InterPro" id="IPR036322">
    <property type="entry name" value="WD40_repeat_dom_sf"/>
</dbReference>
<evidence type="ECO:0000256" key="4">
    <source>
        <dbReference type="ARBA" id="ARBA00023242"/>
    </source>
</evidence>
<proteinExistence type="predicted"/>
<keyword evidence="8" id="KW-1185">Reference proteome</keyword>
<dbReference type="PROSITE" id="PS50082">
    <property type="entry name" value="WD_REPEATS_2"/>
    <property type="match status" value="1"/>
</dbReference>
<dbReference type="GO" id="GO:0000462">
    <property type="term" value="P:maturation of SSU-rRNA from tricistronic rRNA transcript (SSU-rRNA, 5.8S rRNA, LSU-rRNA)"/>
    <property type="evidence" value="ECO:0007669"/>
    <property type="project" value="TreeGrafter"/>
</dbReference>
<dbReference type="PANTHER" id="PTHR44267:SF1">
    <property type="entry name" value="WD REPEAT-CONTAINING PROTEIN 43"/>
    <property type="match status" value="1"/>
</dbReference>
<dbReference type="GO" id="GO:0005730">
    <property type="term" value="C:nucleolus"/>
    <property type="evidence" value="ECO:0007669"/>
    <property type="project" value="TreeGrafter"/>
</dbReference>
<dbReference type="InterPro" id="IPR052414">
    <property type="entry name" value="U3_snoRNA-assoc_WDR"/>
</dbReference>
<evidence type="ECO:0000256" key="1">
    <source>
        <dbReference type="ARBA" id="ARBA00004123"/>
    </source>
</evidence>
<dbReference type="AlphaFoldDB" id="A0AAV4SK23"/>
<evidence type="ECO:0000313" key="8">
    <source>
        <dbReference type="Proteomes" id="UP001054837"/>
    </source>
</evidence>
<evidence type="ECO:0000256" key="6">
    <source>
        <dbReference type="SAM" id="MobiDB-lite"/>
    </source>
</evidence>